<dbReference type="Pfam" id="PF00534">
    <property type="entry name" value="Glycos_transf_1"/>
    <property type="match status" value="1"/>
</dbReference>
<comment type="caution">
    <text evidence="4">The sequence shown here is derived from an EMBL/GenBank/DDBJ whole genome shotgun (WGS) entry which is preliminary data.</text>
</comment>
<dbReference type="Gene3D" id="3.40.50.2000">
    <property type="entry name" value="Glycogen Phosphorylase B"/>
    <property type="match status" value="2"/>
</dbReference>
<name>A0ABS3YB18_9BACT</name>
<dbReference type="CDD" id="cd03801">
    <property type="entry name" value="GT4_PimA-like"/>
    <property type="match status" value="1"/>
</dbReference>
<proteinExistence type="predicted"/>
<dbReference type="RefSeq" id="WP_209144500.1">
    <property type="nucleotide sequence ID" value="NZ_JAGHKP010000001.1"/>
</dbReference>
<evidence type="ECO:0000256" key="1">
    <source>
        <dbReference type="ARBA" id="ARBA00022676"/>
    </source>
</evidence>
<accession>A0ABS3YB18</accession>
<evidence type="ECO:0000313" key="5">
    <source>
        <dbReference type="Proteomes" id="UP000679126"/>
    </source>
</evidence>
<sequence length="388" mass="44149">MIYTLLRIKRFIEAILIAPFVWLGRLIALWRPLKEEYDIFLFFPFYHVGGAEKVHSEVAKLFPGKKILILFTKKSANTAMLAAFEAPGNTVRDVSKYTDNKFLYFNNLIWRGIAATWIARQQKQPVVFNGQCNFAYKLSAHLPARIRQIELIHSFCSFSYIRLPFIPYYETTVMISRESVQRHLELYRRFGVPAGYAEKIRLVMNGIPLPKDTSPLVEANMLLYVGRGTPEKRVHLVAAIAKAAGVTAGFIGNVEGAVPEDLRAHCRFYGEQTEPAEIDELYRRHRVIVITSIREGFPMVIMEGMARGLAVLATDAGDIPFHVRNNENGYLVPHLDTEENIIAAGARLVKEWQPATLAAMRENNIAYARTHFSMETFAEAYRGLFFKA</sequence>
<evidence type="ECO:0000256" key="2">
    <source>
        <dbReference type="ARBA" id="ARBA00022679"/>
    </source>
</evidence>
<reference evidence="5" key="1">
    <citation type="submission" date="2021-03" db="EMBL/GenBank/DDBJ databases">
        <title>Assistant Professor.</title>
        <authorList>
            <person name="Huq M.A."/>
        </authorList>
    </citation>
    <scope>NUCLEOTIDE SEQUENCE [LARGE SCALE GENOMIC DNA]</scope>
    <source>
        <strain evidence="5">MAH-28</strain>
    </source>
</reference>
<dbReference type="PANTHER" id="PTHR12526:SF510">
    <property type="entry name" value="D-INOSITOL 3-PHOSPHATE GLYCOSYLTRANSFERASE"/>
    <property type="match status" value="1"/>
</dbReference>
<protein>
    <submittedName>
        <fullName evidence="4">Glycosyltransferase family 4 protein</fullName>
    </submittedName>
</protein>
<evidence type="ECO:0000313" key="4">
    <source>
        <dbReference type="EMBL" id="MBO9151880.1"/>
    </source>
</evidence>
<dbReference type="EMBL" id="JAGHKP010000001">
    <property type="protein sequence ID" value="MBO9151880.1"/>
    <property type="molecule type" value="Genomic_DNA"/>
</dbReference>
<organism evidence="4 5">
    <name type="scientific">Chitinophaga chungangae</name>
    <dbReference type="NCBI Taxonomy" id="2821488"/>
    <lineage>
        <taxon>Bacteria</taxon>
        <taxon>Pseudomonadati</taxon>
        <taxon>Bacteroidota</taxon>
        <taxon>Chitinophagia</taxon>
        <taxon>Chitinophagales</taxon>
        <taxon>Chitinophagaceae</taxon>
        <taxon>Chitinophaga</taxon>
    </lineage>
</organism>
<keyword evidence="1" id="KW-0328">Glycosyltransferase</keyword>
<keyword evidence="2" id="KW-0808">Transferase</keyword>
<dbReference type="InterPro" id="IPR001296">
    <property type="entry name" value="Glyco_trans_1"/>
</dbReference>
<evidence type="ECO:0000259" key="3">
    <source>
        <dbReference type="Pfam" id="PF00534"/>
    </source>
</evidence>
<dbReference type="PANTHER" id="PTHR12526">
    <property type="entry name" value="GLYCOSYLTRANSFERASE"/>
    <property type="match status" value="1"/>
</dbReference>
<dbReference type="Proteomes" id="UP000679126">
    <property type="component" value="Unassembled WGS sequence"/>
</dbReference>
<gene>
    <name evidence="4" type="ORF">J7I43_06645</name>
</gene>
<dbReference type="SUPFAM" id="SSF53756">
    <property type="entry name" value="UDP-Glycosyltransferase/glycogen phosphorylase"/>
    <property type="match status" value="1"/>
</dbReference>
<feature type="domain" description="Glycosyl transferase family 1" evidence="3">
    <location>
        <begin position="218"/>
        <end position="363"/>
    </location>
</feature>
<keyword evidence="5" id="KW-1185">Reference proteome</keyword>